<dbReference type="PANTHER" id="PTHR47013">
    <property type="entry name" value="SPLICING FACTOR, ARGININE/SERINE-RICH 19"/>
    <property type="match status" value="1"/>
</dbReference>
<feature type="region of interest" description="Disordered" evidence="1">
    <location>
        <begin position="618"/>
        <end position="840"/>
    </location>
</feature>
<feature type="compositionally biased region" description="Basic and acidic residues" evidence="1">
    <location>
        <begin position="651"/>
        <end position="679"/>
    </location>
</feature>
<feature type="compositionally biased region" description="Low complexity" evidence="1">
    <location>
        <begin position="25"/>
        <end position="37"/>
    </location>
</feature>
<feature type="region of interest" description="Disordered" evidence="1">
    <location>
        <begin position="1281"/>
        <end position="1335"/>
    </location>
</feature>
<feature type="compositionally biased region" description="Basic and acidic residues" evidence="1">
    <location>
        <begin position="952"/>
        <end position="978"/>
    </location>
</feature>
<evidence type="ECO:0000313" key="4">
    <source>
        <dbReference type="Proteomes" id="UP000297703"/>
    </source>
</evidence>
<dbReference type="STRING" id="55544.A0A4D9DNP5"/>
<feature type="compositionally biased region" description="Basic residues" evidence="1">
    <location>
        <begin position="1081"/>
        <end position="1094"/>
    </location>
</feature>
<feature type="compositionally biased region" description="Low complexity" evidence="1">
    <location>
        <begin position="745"/>
        <end position="756"/>
    </location>
</feature>
<evidence type="ECO:0000313" key="3">
    <source>
        <dbReference type="EMBL" id="TFJ96472.1"/>
    </source>
</evidence>
<proteinExistence type="predicted"/>
<evidence type="ECO:0000259" key="2">
    <source>
        <dbReference type="Pfam" id="PF23030"/>
    </source>
</evidence>
<feature type="compositionally biased region" description="Gly residues" evidence="1">
    <location>
        <begin position="160"/>
        <end position="169"/>
    </location>
</feature>
<feature type="domain" description="SFR19-like C-terminal" evidence="2">
    <location>
        <begin position="1331"/>
        <end position="1412"/>
    </location>
</feature>
<feature type="compositionally biased region" description="Basic residues" evidence="1">
    <location>
        <begin position="1051"/>
        <end position="1068"/>
    </location>
</feature>
<reference evidence="3 4" key="2">
    <citation type="submission" date="2019-04" db="EMBL/GenBank/DDBJ databases">
        <title>The genome sequence of big-headed turtle.</title>
        <authorList>
            <person name="Gong S."/>
        </authorList>
    </citation>
    <scope>NUCLEOTIDE SEQUENCE [LARGE SCALE GENOMIC DNA]</scope>
    <source>
        <strain evidence="3">DO16091913</strain>
        <tissue evidence="3">Muscle</tissue>
    </source>
</reference>
<feature type="compositionally biased region" description="Pro residues" evidence="1">
    <location>
        <begin position="1122"/>
        <end position="1132"/>
    </location>
</feature>
<name>A0A4D9DNP5_9SAUR</name>
<keyword evidence="4" id="KW-1185">Reference proteome</keyword>
<feature type="compositionally biased region" description="Basic and acidic residues" evidence="1">
    <location>
        <begin position="536"/>
        <end position="552"/>
    </location>
</feature>
<feature type="compositionally biased region" description="Basic residues" evidence="1">
    <location>
        <begin position="712"/>
        <end position="744"/>
    </location>
</feature>
<dbReference type="Pfam" id="PF23030">
    <property type="entry name" value="SCAF11-like_C"/>
    <property type="match status" value="1"/>
</dbReference>
<reference evidence="3 4" key="1">
    <citation type="submission" date="2019-04" db="EMBL/GenBank/DDBJ databases">
        <title>Draft genome of the big-headed turtle Platysternon megacephalum.</title>
        <authorList>
            <person name="Gong S."/>
        </authorList>
    </citation>
    <scope>NUCLEOTIDE SEQUENCE [LARGE SCALE GENOMIC DNA]</scope>
    <source>
        <strain evidence="3">DO16091913</strain>
        <tissue evidence="3">Muscle</tissue>
    </source>
</reference>
<dbReference type="PANTHER" id="PTHR47013:SF1">
    <property type="entry name" value="SPLICING FACTOR, ARGININE_SERINE-RICH 19"/>
    <property type="match status" value="1"/>
</dbReference>
<feature type="region of interest" description="Disordered" evidence="1">
    <location>
        <begin position="129"/>
        <end position="177"/>
    </location>
</feature>
<feature type="compositionally biased region" description="Basic and acidic residues" evidence="1">
    <location>
        <begin position="883"/>
        <end position="893"/>
    </location>
</feature>
<dbReference type="InterPro" id="IPR042841">
    <property type="entry name" value="SCAF1"/>
</dbReference>
<feature type="compositionally biased region" description="Basic residues" evidence="1">
    <location>
        <begin position="793"/>
        <end position="805"/>
    </location>
</feature>
<feature type="compositionally biased region" description="Basic residues" evidence="1">
    <location>
        <begin position="762"/>
        <end position="786"/>
    </location>
</feature>
<evidence type="ECO:0000256" key="1">
    <source>
        <dbReference type="SAM" id="MobiDB-lite"/>
    </source>
</evidence>
<feature type="region of interest" description="Disordered" evidence="1">
    <location>
        <begin position="1"/>
        <end position="111"/>
    </location>
</feature>
<gene>
    <name evidence="3" type="ORF">DR999_PMT21746</name>
</gene>
<accession>A0A4D9DNP5</accession>
<dbReference type="Proteomes" id="UP000297703">
    <property type="component" value="Unassembled WGS sequence"/>
</dbReference>
<feature type="compositionally biased region" description="Gly residues" evidence="1">
    <location>
        <begin position="1302"/>
        <end position="1314"/>
    </location>
</feature>
<feature type="compositionally biased region" description="Basic and acidic residues" evidence="1">
    <location>
        <begin position="697"/>
        <end position="706"/>
    </location>
</feature>
<dbReference type="OrthoDB" id="1935339at2759"/>
<feature type="compositionally biased region" description="Polar residues" evidence="1">
    <location>
        <begin position="1138"/>
        <end position="1149"/>
    </location>
</feature>
<feature type="compositionally biased region" description="Basic and acidic residues" evidence="1">
    <location>
        <begin position="1316"/>
        <end position="1335"/>
    </location>
</feature>
<feature type="compositionally biased region" description="Basic and acidic residues" evidence="1">
    <location>
        <begin position="903"/>
        <end position="934"/>
    </location>
</feature>
<feature type="compositionally biased region" description="Pro residues" evidence="1">
    <location>
        <begin position="1285"/>
        <end position="1295"/>
    </location>
</feature>
<feature type="compositionally biased region" description="Low complexity" evidence="1">
    <location>
        <begin position="50"/>
        <end position="72"/>
    </location>
</feature>
<protein>
    <submittedName>
        <fullName evidence="3">Splicing factor, arginine/serine-rich 19</fullName>
    </submittedName>
</protein>
<feature type="compositionally biased region" description="Acidic residues" evidence="1">
    <location>
        <begin position="424"/>
        <end position="439"/>
    </location>
</feature>
<feature type="compositionally biased region" description="Basic and acidic residues" evidence="1">
    <location>
        <begin position="618"/>
        <end position="629"/>
    </location>
</feature>
<dbReference type="GO" id="GO:0099122">
    <property type="term" value="F:RNA polymerase II C-terminal domain binding"/>
    <property type="evidence" value="ECO:0007669"/>
    <property type="project" value="TreeGrafter"/>
</dbReference>
<feature type="compositionally biased region" description="Acidic residues" evidence="1">
    <location>
        <begin position="592"/>
        <end position="602"/>
    </location>
</feature>
<sequence length="1428" mass="153528">MPGAVVPLPLRQERRTPSPIGPRGAAAAEPEPEPSGVRWRRPRRPGRGSGSHCPRGGAGSGPARAGSSPPTAMEEEENPPPPAPEDPVGGSEEQGRPSDAPPDREPCQPGALCTGQVIMLKALQQVVSGSFQSGRAGEKDAERKKMSQKKWCRSPRADGSGSGKGGTGDPMGTCDRSSTVPEALGLFSGLAGALQFLQSGDAEPDEVELVAEVRLGDVAAASGIFRRERAWRVHKSVSLPSPSAPRWRGAGNLPVALAPPSSPLALKWPHRTRGGAAPLPGTGRTRRVPGRWAVALGTGTGISNGQQRPQAPAGRDPEAQRSQPPPASALEKADSSSSSSSSCSSSSSSSSSQQAAPPGGGDSSLCPLRSPDLDIYDPFHPTDEDNPGGDFGYAASPGKQQDQKYDPFDPTGSNPSSSRSSPSPDEEEEEEEEEEEDDAAAPRPDMSHSISRISETLAGIYDENSLSQDFPGSEKGREEAEPSEAPVAGGRRPEKEPAAGADSTLPEEENASEQSDGAPEPPPEPRRRVFVVDLASKSRSEAEANPKLEGKVSLEVVTAGNPKAPARGEKGPKVGRHRGGRRPSLDWAGADSEIEEGEIVQPEDERYSPIRLFRGRCRPAEQRPLRVAEGDDFLSLHADSDEEGDFGESQPEPRWKAAADLRRKILTQRRERYRHDSPKHSGSSSGSRKKAKRSRERRPPKAKEPRAGPWPPKKKSKSRSKSKERRRSRSRRRGSRSRSRRRGSRSWSPSLSTSLSAMGSERRRRSRERRRGRRSRSGSRARHKEKHRDGSGKKKKKQQRSRSREKRPPRDKQREVHVLEEPKAEERRRDARTVVPPSIQDLNDTDLFTIKRTITVSRQDGSPEPAKREVLYDSEGLSFEGCFSDREPAEGPRHLGTKGEGGPPRKERPEEEAKPPKEKERKRGYPEERPAPREKSKKRFKEAPGRSAPEVGKAEKEKSRPEREKPPRKAKAGHKDSGKAGGSGRKVKLQSKVAVLIREGVSSTTVSGKEGGSIGIKFSRDKESRSPFLKPEEKGPGADAKAEPAKEPGVKAKKVKGLKAKAGLKKAKGPGAKTKGPSEAKKKKKLKAKTGLKKSKADSCSQGAGSPPAPAPEPMGGAGSPLSPPPKPPPAPAEQELTPDSQTVDSSCKTPDVSFLPEEAAVPVPGEQQRTPAGEPQADSLSEPKEERALPPTPAPMAWNLQGGVDCTTSGVLALTALLFKMEEANLASRAKAHELIQATNQILSHTKPSTSLAGSQAPAPPPTHTAAPYLLHGSLPLLGCSSTPPTPTGLPGPLGPASAGAGSGTLFGTGSGSDLGKRDGSTSSDGRGDTDKYLKKLHTQERAVEEVKLAIKPYYQKKEITKEEYKDILRKAVHKICHSKSGEINPVKVNNLVRAYVQRYKYFRKHGRRMEEEPGGLDRASLPMPPL</sequence>
<feature type="region of interest" description="Disordered" evidence="1">
    <location>
        <begin position="264"/>
        <end position="602"/>
    </location>
</feature>
<dbReference type="InterPro" id="IPR057031">
    <property type="entry name" value="SFR19-like_C"/>
</dbReference>
<dbReference type="EMBL" id="QXTE01000669">
    <property type="protein sequence ID" value="TFJ96472.1"/>
    <property type="molecule type" value="Genomic_DNA"/>
</dbReference>
<feature type="compositionally biased region" description="Low complexity" evidence="1">
    <location>
        <begin position="335"/>
        <end position="352"/>
    </location>
</feature>
<organism evidence="3 4">
    <name type="scientific">Platysternon megacephalum</name>
    <name type="common">big-headed turtle</name>
    <dbReference type="NCBI Taxonomy" id="55544"/>
    <lineage>
        <taxon>Eukaryota</taxon>
        <taxon>Metazoa</taxon>
        <taxon>Chordata</taxon>
        <taxon>Craniata</taxon>
        <taxon>Vertebrata</taxon>
        <taxon>Euteleostomi</taxon>
        <taxon>Archelosauria</taxon>
        <taxon>Testudinata</taxon>
        <taxon>Testudines</taxon>
        <taxon>Cryptodira</taxon>
        <taxon>Durocryptodira</taxon>
        <taxon>Testudinoidea</taxon>
        <taxon>Platysternidae</taxon>
        <taxon>Platysternon</taxon>
    </lineage>
</organism>
<feature type="compositionally biased region" description="Basic and acidic residues" evidence="1">
    <location>
        <begin position="93"/>
        <end position="106"/>
    </location>
</feature>
<feature type="region of interest" description="Disordered" evidence="1">
    <location>
        <begin position="1249"/>
        <end position="1269"/>
    </location>
</feature>
<feature type="region of interest" description="Disordered" evidence="1">
    <location>
        <begin position="854"/>
        <end position="1197"/>
    </location>
</feature>
<feature type="compositionally biased region" description="Basic and acidic residues" evidence="1">
    <location>
        <begin position="806"/>
        <end position="832"/>
    </location>
</feature>
<feature type="compositionally biased region" description="Basic and acidic residues" evidence="1">
    <location>
        <begin position="136"/>
        <end position="145"/>
    </location>
</feature>
<feature type="compositionally biased region" description="Basic and acidic residues" evidence="1">
    <location>
        <begin position="1018"/>
        <end position="1050"/>
    </location>
</feature>
<feature type="compositionally biased region" description="Basic residues" evidence="1">
    <location>
        <begin position="687"/>
        <end position="696"/>
    </location>
</feature>
<comment type="caution">
    <text evidence="3">The sequence shown here is derived from an EMBL/GenBank/DDBJ whole genome shotgun (WGS) entry which is preliminary data.</text>
</comment>